<evidence type="ECO:0000256" key="3">
    <source>
        <dbReference type="ARBA" id="ARBA00022801"/>
    </source>
</evidence>
<dbReference type="PANTHER" id="PTHR43343:SF3">
    <property type="entry name" value="PROTEASE DO-LIKE 8, CHLOROPLASTIC"/>
    <property type="match status" value="1"/>
</dbReference>
<keyword evidence="3" id="KW-0378">Hydrolase</keyword>
<keyword evidence="2" id="KW-0645">Protease</keyword>
<organism evidence="4">
    <name type="scientific">uncultured bacterium</name>
    <name type="common">gcode 4</name>
    <dbReference type="NCBI Taxonomy" id="1234023"/>
    <lineage>
        <taxon>Bacteria</taxon>
        <taxon>environmental samples</taxon>
    </lineage>
</organism>
<dbReference type="InterPro" id="IPR043504">
    <property type="entry name" value="Peptidase_S1_PA_chymotrypsin"/>
</dbReference>
<dbReference type="GO" id="GO:0006508">
    <property type="term" value="P:proteolysis"/>
    <property type="evidence" value="ECO:0007669"/>
    <property type="project" value="UniProtKB-KW"/>
</dbReference>
<reference evidence="4" key="1">
    <citation type="journal article" date="2012" name="Science">
        <title>Fermentation, hydrogen, and sulfur metabolism in multiple uncultivated bacterial phyla.</title>
        <authorList>
            <person name="Wrighton K.C."/>
            <person name="Thomas B.C."/>
            <person name="Sharon I."/>
            <person name="Miller C.S."/>
            <person name="Castelle C.J."/>
            <person name="VerBerkmoes N.C."/>
            <person name="Wilkins M.J."/>
            <person name="Hettich R.L."/>
            <person name="Lipton M.S."/>
            <person name="Williams K.H."/>
            <person name="Long P.E."/>
            <person name="Banfield J.F."/>
        </authorList>
    </citation>
    <scope>NUCLEOTIDE SEQUENCE [LARGE SCALE GENOMIC DNA]</scope>
</reference>
<dbReference type="InterPro" id="IPR051201">
    <property type="entry name" value="Chloro_Bact_Ser_Proteases"/>
</dbReference>
<evidence type="ECO:0000256" key="2">
    <source>
        <dbReference type="ARBA" id="ARBA00022670"/>
    </source>
</evidence>
<dbReference type="GO" id="GO:0004252">
    <property type="term" value="F:serine-type endopeptidase activity"/>
    <property type="evidence" value="ECO:0007669"/>
    <property type="project" value="InterPro"/>
</dbReference>
<comment type="similarity">
    <text evidence="1">Belongs to the peptidase S1C family.</text>
</comment>
<gene>
    <name evidence="4" type="ORF">ACD_49C00064G0018</name>
</gene>
<dbReference type="PANTHER" id="PTHR43343">
    <property type="entry name" value="PEPTIDASE S12"/>
    <property type="match status" value="1"/>
</dbReference>
<comment type="caution">
    <text evidence="4">The sequence shown here is derived from an EMBL/GenBank/DDBJ whole genome shotgun (WGS) entry which is preliminary data.</text>
</comment>
<proteinExistence type="inferred from homology"/>
<dbReference type="Pfam" id="PF13365">
    <property type="entry name" value="Trypsin_2"/>
    <property type="match status" value="1"/>
</dbReference>
<accession>K2ADK3</accession>
<dbReference type="EMBL" id="AMFJ01021650">
    <property type="protein sequence ID" value="EKD66115.1"/>
    <property type="molecule type" value="Genomic_DNA"/>
</dbReference>
<dbReference type="SUPFAM" id="SSF50494">
    <property type="entry name" value="Trypsin-like serine proteases"/>
    <property type="match status" value="1"/>
</dbReference>
<name>K2ADK3_9BACT</name>
<dbReference type="Gene3D" id="2.40.10.10">
    <property type="entry name" value="Trypsin-like serine proteases"/>
    <property type="match status" value="2"/>
</dbReference>
<protein>
    <submittedName>
        <fullName evidence="4">Peptidase S1 and S6, chymotrypsin/Hap</fullName>
    </submittedName>
</protein>
<dbReference type="InterPro" id="IPR001940">
    <property type="entry name" value="Peptidase_S1C"/>
</dbReference>
<dbReference type="InterPro" id="IPR009003">
    <property type="entry name" value="Peptidase_S1_PA"/>
</dbReference>
<dbReference type="PRINTS" id="PR00834">
    <property type="entry name" value="PROTEASES2C"/>
</dbReference>
<evidence type="ECO:0000313" key="4">
    <source>
        <dbReference type="EMBL" id="EKD66115.1"/>
    </source>
</evidence>
<dbReference type="AlphaFoldDB" id="K2ADK3"/>
<sequence length="294" mass="33382">MNTNKNFFVLTVLFSFLVSIFWSFLVFNYLNEKTSQKTVDIVSPQNLQNNEPKKIVNLSDLQGNVKEIVKKLNPSVVNIVISKDVQTYRSDPYWFFYEPSGTVKQKVGWWSGFFVTKNWLILTNKHVVSDPNASYTIITSNNTEFEWRIVALDPSNDLAILKAYKGSKEVIIDNPVSLINDTKSIEVWDFIIAIWNALAEFQNTTTFGMVSGLGRTIQAWDQMWWNSEQLSGLIQIDAAINPGNSGWPLVNLAGEVIWINTAIAAGANWLGFAIPISQKEVEYMIKSIEKLQKN</sequence>
<evidence type="ECO:0000256" key="1">
    <source>
        <dbReference type="ARBA" id="ARBA00010541"/>
    </source>
</evidence>